<dbReference type="EMBL" id="JYDV01000182">
    <property type="protein sequence ID" value="KRZ26378.1"/>
    <property type="molecule type" value="Genomic_DNA"/>
</dbReference>
<comment type="caution">
    <text evidence="2">The sequence shown here is derived from an EMBL/GenBank/DDBJ whole genome shotgun (WGS) entry which is preliminary data.</text>
</comment>
<feature type="transmembrane region" description="Helical" evidence="1">
    <location>
        <begin position="60"/>
        <end position="80"/>
    </location>
</feature>
<evidence type="ECO:0000313" key="3">
    <source>
        <dbReference type="Proteomes" id="UP000054826"/>
    </source>
</evidence>
<keyword evidence="1" id="KW-0812">Transmembrane</keyword>
<organism evidence="2 3">
    <name type="scientific">Trichinella pseudospiralis</name>
    <name type="common">Parasitic roundworm</name>
    <dbReference type="NCBI Taxonomy" id="6337"/>
    <lineage>
        <taxon>Eukaryota</taxon>
        <taxon>Metazoa</taxon>
        <taxon>Ecdysozoa</taxon>
        <taxon>Nematoda</taxon>
        <taxon>Enoplea</taxon>
        <taxon>Dorylaimia</taxon>
        <taxon>Trichinellida</taxon>
        <taxon>Trichinellidae</taxon>
        <taxon>Trichinella</taxon>
    </lineage>
</organism>
<keyword evidence="1" id="KW-1133">Transmembrane helix</keyword>
<evidence type="ECO:0000313" key="2">
    <source>
        <dbReference type="EMBL" id="KRZ26378.1"/>
    </source>
</evidence>
<name>A0A0V1IUB2_TRIPS</name>
<protein>
    <submittedName>
        <fullName evidence="2">Uncharacterized protein</fullName>
    </submittedName>
</protein>
<accession>A0A0V1IUB2</accession>
<gene>
    <name evidence="2" type="ORF">T4C_10295</name>
</gene>
<proteinExistence type="predicted"/>
<reference evidence="2 3" key="1">
    <citation type="submission" date="2015-01" db="EMBL/GenBank/DDBJ databases">
        <title>Evolution of Trichinella species and genotypes.</title>
        <authorList>
            <person name="Korhonen P.K."/>
            <person name="Edoardo P."/>
            <person name="Giuseppe L.R."/>
            <person name="Gasser R.B."/>
        </authorList>
    </citation>
    <scope>NUCLEOTIDE SEQUENCE [LARGE SCALE GENOMIC DNA]</scope>
    <source>
        <strain evidence="2">ISS176</strain>
    </source>
</reference>
<sequence length="100" mass="11903">MRFPVGPNSVSLGLGYFKRVKLSHIVGLSRSKIYVCNLLSCVKIIFDFSVFLFFPNNFLFFYFIQFAFLHFHTSYFVNFFQQIFYYDSFILTLTLKKTDT</sequence>
<dbReference type="AlphaFoldDB" id="A0A0V1IUB2"/>
<keyword evidence="1" id="KW-0472">Membrane</keyword>
<evidence type="ECO:0000256" key="1">
    <source>
        <dbReference type="SAM" id="Phobius"/>
    </source>
</evidence>
<dbReference type="Proteomes" id="UP000054826">
    <property type="component" value="Unassembled WGS sequence"/>
</dbReference>